<dbReference type="Proteomes" id="UP000321570">
    <property type="component" value="Unassembled WGS sequence"/>
</dbReference>
<dbReference type="AlphaFoldDB" id="A0A564YIB7"/>
<sequence>NILRCNQILEQGIPSAYRDILKRSWLENPFLRPTFKELDEQIKRLSKGKKTNIVDHMFKTMETYSTKLELQVQARME</sequence>
<organism evidence="1 2">
    <name type="scientific">Hymenolepis diminuta</name>
    <name type="common">Rat tapeworm</name>
    <dbReference type="NCBI Taxonomy" id="6216"/>
    <lineage>
        <taxon>Eukaryota</taxon>
        <taxon>Metazoa</taxon>
        <taxon>Spiralia</taxon>
        <taxon>Lophotrochozoa</taxon>
        <taxon>Platyhelminthes</taxon>
        <taxon>Cestoda</taxon>
        <taxon>Eucestoda</taxon>
        <taxon>Cyclophyllidea</taxon>
        <taxon>Hymenolepididae</taxon>
        <taxon>Hymenolepis</taxon>
    </lineage>
</organism>
<feature type="non-terminal residue" evidence="1">
    <location>
        <position position="1"/>
    </location>
</feature>
<accession>A0A564YIB7</accession>
<keyword evidence="2" id="KW-1185">Reference proteome</keyword>
<evidence type="ECO:0000313" key="2">
    <source>
        <dbReference type="Proteomes" id="UP000321570"/>
    </source>
</evidence>
<gene>
    <name evidence="1" type="ORF">WMSIL1_LOCUS6543</name>
</gene>
<dbReference type="EMBL" id="CABIJS010000222">
    <property type="protein sequence ID" value="VUZ46709.1"/>
    <property type="molecule type" value="Genomic_DNA"/>
</dbReference>
<proteinExistence type="predicted"/>
<evidence type="ECO:0000313" key="1">
    <source>
        <dbReference type="EMBL" id="VUZ46709.1"/>
    </source>
</evidence>
<protein>
    <submittedName>
        <fullName evidence="1">Uncharacterized protein</fullName>
    </submittedName>
</protein>
<dbReference type="Gene3D" id="1.10.510.10">
    <property type="entry name" value="Transferase(Phosphotransferase) domain 1"/>
    <property type="match status" value="1"/>
</dbReference>
<feature type="non-terminal residue" evidence="1">
    <location>
        <position position="77"/>
    </location>
</feature>
<reference evidence="1 2" key="1">
    <citation type="submission" date="2019-07" db="EMBL/GenBank/DDBJ databases">
        <authorList>
            <person name="Jastrzebski P J."/>
            <person name="Paukszto L."/>
            <person name="Jastrzebski P J."/>
        </authorList>
    </citation>
    <scope>NUCLEOTIDE SEQUENCE [LARGE SCALE GENOMIC DNA]</scope>
    <source>
        <strain evidence="1 2">WMS-il1</strain>
    </source>
</reference>
<name>A0A564YIB7_HYMDI</name>